<dbReference type="SUPFAM" id="SSF52091">
    <property type="entry name" value="SpoIIaa-like"/>
    <property type="match status" value="1"/>
</dbReference>
<dbReference type="EMBL" id="LAJY01000053">
    <property type="protein sequence ID" value="KJV10737.1"/>
    <property type="molecule type" value="Genomic_DNA"/>
</dbReference>
<dbReference type="CDD" id="cd07043">
    <property type="entry name" value="STAS_anti-anti-sigma_factors"/>
    <property type="match status" value="1"/>
</dbReference>
<dbReference type="AlphaFoldDB" id="A0A0F3IVS8"/>
<evidence type="ECO:0000313" key="3">
    <source>
        <dbReference type="Proteomes" id="UP000033774"/>
    </source>
</evidence>
<evidence type="ECO:0000313" key="2">
    <source>
        <dbReference type="EMBL" id="KJV10737.1"/>
    </source>
</evidence>
<dbReference type="PATRIC" id="fig|552518.3.peg.3376"/>
<dbReference type="Pfam" id="PF01740">
    <property type="entry name" value="STAS"/>
    <property type="match status" value="1"/>
</dbReference>
<sequence>MAHTYFLSGSFDAEAATAKRAELEALSNSDTEVRLDLSEVDFLDSSGVGAIVFLYKRLSARKIGLTLVGADGQPARLLEFLRVPRVIPMVSADLQRQA</sequence>
<organism evidence="2 3">
    <name type="scientific">Elstera litoralis</name>
    <dbReference type="NCBI Taxonomy" id="552518"/>
    <lineage>
        <taxon>Bacteria</taxon>
        <taxon>Pseudomonadati</taxon>
        <taxon>Pseudomonadota</taxon>
        <taxon>Alphaproteobacteria</taxon>
        <taxon>Rhodospirillales</taxon>
        <taxon>Rhodospirillaceae</taxon>
        <taxon>Elstera</taxon>
    </lineage>
</organism>
<proteinExistence type="predicted"/>
<protein>
    <recommendedName>
        <fullName evidence="1">STAS domain-containing protein</fullName>
    </recommendedName>
</protein>
<dbReference type="Gene3D" id="3.30.750.24">
    <property type="entry name" value="STAS domain"/>
    <property type="match status" value="1"/>
</dbReference>
<dbReference type="InterPro" id="IPR036513">
    <property type="entry name" value="STAS_dom_sf"/>
</dbReference>
<dbReference type="PROSITE" id="PS50801">
    <property type="entry name" value="STAS"/>
    <property type="match status" value="1"/>
</dbReference>
<reference evidence="2 3" key="1">
    <citation type="submission" date="2015-03" db="EMBL/GenBank/DDBJ databases">
        <title>Draft genome sequence of Elstera litoralis.</title>
        <authorList>
            <person name="Rahalkar M.C."/>
            <person name="Dhakephalkar P.K."/>
            <person name="Pore S.D."/>
            <person name="Arora P."/>
            <person name="Kapse N.G."/>
            <person name="Pandit P.S."/>
        </authorList>
    </citation>
    <scope>NUCLEOTIDE SEQUENCE [LARGE SCALE GENOMIC DNA]</scope>
    <source>
        <strain evidence="2 3">Dia-1</strain>
    </source>
</reference>
<accession>A0A0F3IVS8</accession>
<comment type="caution">
    <text evidence="2">The sequence shown here is derived from an EMBL/GenBank/DDBJ whole genome shotgun (WGS) entry which is preliminary data.</text>
</comment>
<dbReference type="RefSeq" id="WP_045774559.1">
    <property type="nucleotide sequence ID" value="NZ_LAJY01000053.1"/>
</dbReference>
<evidence type="ECO:0000259" key="1">
    <source>
        <dbReference type="PROSITE" id="PS50801"/>
    </source>
</evidence>
<name>A0A0F3IVS8_9PROT</name>
<dbReference type="InterPro" id="IPR002645">
    <property type="entry name" value="STAS_dom"/>
</dbReference>
<feature type="domain" description="STAS" evidence="1">
    <location>
        <begin position="1"/>
        <end position="79"/>
    </location>
</feature>
<keyword evidence="3" id="KW-1185">Reference proteome</keyword>
<dbReference type="Proteomes" id="UP000033774">
    <property type="component" value="Unassembled WGS sequence"/>
</dbReference>
<dbReference type="OrthoDB" id="9796076at2"/>
<gene>
    <name evidence="2" type="ORF">VZ95_02985</name>
</gene>